<dbReference type="EC" id="3.5.1.122" evidence="3 8"/>
<comment type="function">
    <text evidence="8">Mediates the side-chain deamidation of N-terminal glutamine residues to glutamate, an important step in N-end rule pathway of protein degradation. Conversion of the resulting N-terminal glutamine to glutamate renders the protein susceptible to arginylation, polyubiquitination and degradation as specified by the N-end rule. Does not act on substrates with internal or C-terminal glutamine and does not act on non-glutamine residues in any position.</text>
</comment>
<comment type="subunit">
    <text evidence="2 8">Monomer.</text>
</comment>
<feature type="domain" description="Protein N-terminal glutamine amidohydrolase alpha beta roll" evidence="9">
    <location>
        <begin position="109"/>
        <end position="138"/>
    </location>
</feature>
<evidence type="ECO:0000259" key="9">
    <source>
        <dbReference type="Pfam" id="PF09764"/>
    </source>
</evidence>
<evidence type="ECO:0000256" key="2">
    <source>
        <dbReference type="ARBA" id="ARBA00011245"/>
    </source>
</evidence>
<evidence type="ECO:0000256" key="8">
    <source>
        <dbReference type="RuleBase" id="RU367082"/>
    </source>
</evidence>
<comment type="catalytic activity">
    <reaction evidence="7 8">
        <text>N-terminal L-glutaminyl-[protein] + H2O = N-terminal L-glutamyl-[protein] + NH4(+)</text>
        <dbReference type="Rhea" id="RHEA:50680"/>
        <dbReference type="Rhea" id="RHEA-COMP:12668"/>
        <dbReference type="Rhea" id="RHEA-COMP:12777"/>
        <dbReference type="ChEBI" id="CHEBI:15377"/>
        <dbReference type="ChEBI" id="CHEBI:28938"/>
        <dbReference type="ChEBI" id="CHEBI:64721"/>
        <dbReference type="ChEBI" id="CHEBI:64722"/>
        <dbReference type="EC" id="3.5.1.122"/>
    </reaction>
</comment>
<dbReference type="GO" id="GO:0070773">
    <property type="term" value="F:protein-N-terminal glutamine amidohydrolase activity"/>
    <property type="evidence" value="ECO:0007669"/>
    <property type="project" value="UniProtKB-UniRule"/>
</dbReference>
<gene>
    <name evidence="10" type="ORF">BC936DRAFT_142509</name>
</gene>
<accession>A0A433A088</accession>
<feature type="domain" description="Protein N-terminal glutamine amidohydrolase alpha beta roll" evidence="9">
    <location>
        <begin position="52"/>
        <end position="85"/>
    </location>
</feature>
<dbReference type="AlphaFoldDB" id="A0A433A088"/>
<evidence type="ECO:0000256" key="4">
    <source>
        <dbReference type="ARBA" id="ARBA00021247"/>
    </source>
</evidence>
<comment type="caution">
    <text evidence="10">The sequence shown here is derived from an EMBL/GenBank/DDBJ whole genome shotgun (WGS) entry which is preliminary data.</text>
</comment>
<dbReference type="PANTHER" id="PTHR13035">
    <property type="entry name" value="PROTEIN N-TERMINAL GLUTAMINE AMIDOHYDROLASE"/>
    <property type="match status" value="1"/>
</dbReference>
<dbReference type="GO" id="GO:0008418">
    <property type="term" value="F:protein-N-terminal asparagine amidohydrolase activity"/>
    <property type="evidence" value="ECO:0007669"/>
    <property type="project" value="UniProtKB-UniRule"/>
</dbReference>
<comment type="similarity">
    <text evidence="1 8">Belongs to the NTAQ1 family.</text>
</comment>
<evidence type="ECO:0000256" key="6">
    <source>
        <dbReference type="ARBA" id="ARBA00029677"/>
    </source>
</evidence>
<organism evidence="10 11">
    <name type="scientific">Jimgerdemannia flammicorona</name>
    <dbReference type="NCBI Taxonomy" id="994334"/>
    <lineage>
        <taxon>Eukaryota</taxon>
        <taxon>Fungi</taxon>
        <taxon>Fungi incertae sedis</taxon>
        <taxon>Mucoromycota</taxon>
        <taxon>Mucoromycotina</taxon>
        <taxon>Endogonomycetes</taxon>
        <taxon>Endogonales</taxon>
        <taxon>Endogonaceae</taxon>
        <taxon>Jimgerdemannia</taxon>
    </lineage>
</organism>
<keyword evidence="11" id="KW-1185">Reference proteome</keyword>
<name>A0A433A088_9FUNG</name>
<dbReference type="InterPro" id="IPR039733">
    <property type="entry name" value="NTAQ1"/>
</dbReference>
<dbReference type="EMBL" id="RBNI01022937">
    <property type="protein sequence ID" value="RUO96162.1"/>
    <property type="molecule type" value="Genomic_DNA"/>
</dbReference>
<dbReference type="Proteomes" id="UP000268093">
    <property type="component" value="Unassembled WGS sequence"/>
</dbReference>
<evidence type="ECO:0000256" key="5">
    <source>
        <dbReference type="ARBA" id="ARBA00022801"/>
    </source>
</evidence>
<evidence type="ECO:0000256" key="7">
    <source>
        <dbReference type="ARBA" id="ARBA00048768"/>
    </source>
</evidence>
<dbReference type="PANTHER" id="PTHR13035:SF0">
    <property type="entry name" value="PROTEIN N-TERMINAL GLUTAMINE AMIDOHYDROLASE"/>
    <property type="match status" value="1"/>
</dbReference>
<evidence type="ECO:0000313" key="10">
    <source>
        <dbReference type="EMBL" id="RUO96162.1"/>
    </source>
</evidence>
<proteinExistence type="inferred from homology"/>
<evidence type="ECO:0000313" key="11">
    <source>
        <dbReference type="Proteomes" id="UP000268093"/>
    </source>
</evidence>
<evidence type="ECO:0000256" key="3">
    <source>
        <dbReference type="ARBA" id="ARBA00012718"/>
    </source>
</evidence>
<dbReference type="GO" id="GO:0005829">
    <property type="term" value="C:cytosol"/>
    <property type="evidence" value="ECO:0007669"/>
    <property type="project" value="TreeGrafter"/>
</dbReference>
<dbReference type="Pfam" id="PF09764">
    <property type="entry name" value="Nt_Gln_amidase"/>
    <property type="match status" value="2"/>
</dbReference>
<dbReference type="InterPro" id="IPR037132">
    <property type="entry name" value="N_Gln_amidohydro_ab_roll_sf"/>
</dbReference>
<reference evidence="10 11" key="1">
    <citation type="journal article" date="2018" name="New Phytol.">
        <title>Phylogenomics of Endogonaceae and evolution of mycorrhizas within Mucoromycota.</title>
        <authorList>
            <person name="Chang Y."/>
            <person name="Desiro A."/>
            <person name="Na H."/>
            <person name="Sandor L."/>
            <person name="Lipzen A."/>
            <person name="Clum A."/>
            <person name="Barry K."/>
            <person name="Grigoriev I.V."/>
            <person name="Martin F.M."/>
            <person name="Stajich J.E."/>
            <person name="Smith M.E."/>
            <person name="Bonito G."/>
            <person name="Spatafora J.W."/>
        </authorList>
    </citation>
    <scope>NUCLEOTIDE SEQUENCE [LARGE SCALE GENOMIC DNA]</scope>
    <source>
        <strain evidence="10 11">GMNB39</strain>
    </source>
</reference>
<keyword evidence="5 8" id="KW-0378">Hydrolase</keyword>
<dbReference type="InterPro" id="IPR023128">
    <property type="entry name" value="Prot_N_Gln_amidohydro_ab_roll"/>
</dbReference>
<evidence type="ECO:0000256" key="1">
    <source>
        <dbReference type="ARBA" id="ARBA00008985"/>
    </source>
</evidence>
<protein>
    <recommendedName>
        <fullName evidence="4 8">Protein N-terminal glutamine amidohydrolase</fullName>
        <ecNumber evidence="3 8">3.5.1.122</ecNumber>
    </recommendedName>
    <alternativeName>
        <fullName evidence="6 8">Protein NH2-terminal glutamine deamidase</fullName>
    </alternativeName>
</protein>
<sequence length="147" mass="17595">MRAPLRASFFILQRESRLGRHVMYGRMRRDVTLQSNSSSMDPPRLDKFSLTYTSCYCEENIYHLCRKLPTEKCHVIFIANVFKSVRSLLALLILRRAFHLPEAYFMLPTWVYDLDTLLPFPCPFNEYVERALRPERIIGVERWQRYV</sequence>
<dbReference type="GO" id="GO:0005634">
    <property type="term" value="C:nucleus"/>
    <property type="evidence" value="ECO:0007669"/>
    <property type="project" value="TreeGrafter"/>
</dbReference>
<dbReference type="OrthoDB" id="191192at2759"/>
<dbReference type="Gene3D" id="3.10.620.10">
    <property type="entry name" value="Protein N-terminal glutamine amidohydrolase, alpha beta roll"/>
    <property type="match status" value="1"/>
</dbReference>